<proteinExistence type="predicted"/>
<accession>A0A2T4DED8</accession>
<name>A0A2T4DED8_9BACT</name>
<evidence type="ECO:0000313" key="1">
    <source>
        <dbReference type="EMBL" id="PTB92200.1"/>
    </source>
</evidence>
<dbReference type="Proteomes" id="UP000240608">
    <property type="component" value="Unassembled WGS sequence"/>
</dbReference>
<sequence>NFHMRFNSTDSILFRINIQDIKNGLPDQTILSKELYMKSYKGQKWISKDFSNEKIIIDQDVIISYEVVKVWFSNKTYNNIFFTYGKGYEEGGQYMRESSFSPWKTSSDAFPIALYITGRVL</sequence>
<evidence type="ECO:0000313" key="2">
    <source>
        <dbReference type="Proteomes" id="UP000240608"/>
    </source>
</evidence>
<feature type="non-terminal residue" evidence="1">
    <location>
        <position position="1"/>
    </location>
</feature>
<dbReference type="AlphaFoldDB" id="A0A2T4DED8"/>
<organism evidence="1 2">
    <name type="scientific">Marivirga lumbricoides</name>
    <dbReference type="NCBI Taxonomy" id="1046115"/>
    <lineage>
        <taxon>Bacteria</taxon>
        <taxon>Pseudomonadati</taxon>
        <taxon>Bacteroidota</taxon>
        <taxon>Cytophagia</taxon>
        <taxon>Cytophagales</taxon>
        <taxon>Marivirgaceae</taxon>
        <taxon>Marivirga</taxon>
    </lineage>
</organism>
<dbReference type="EMBL" id="PYVU01000255">
    <property type="protein sequence ID" value="PTB92200.1"/>
    <property type="molecule type" value="Genomic_DNA"/>
</dbReference>
<comment type="caution">
    <text evidence="1">The sequence shown here is derived from an EMBL/GenBank/DDBJ whole genome shotgun (WGS) entry which is preliminary data.</text>
</comment>
<reference evidence="1 2" key="1">
    <citation type="submission" date="2018-03" db="EMBL/GenBank/DDBJ databases">
        <title>Cross-interface Injection: A General Nanoliter Liquid Handling Method Applied to Single Cells Genome Amplification Automated Nanoliter Liquid Handling Applied to Single Cell Multiple Displacement Amplification.</title>
        <authorList>
            <person name="Yun J."/>
            <person name="Xu P."/>
            <person name="Xu J."/>
            <person name="Dai X."/>
            <person name="Wang Y."/>
            <person name="Zheng X."/>
            <person name="Cao C."/>
            <person name="Yi Q."/>
            <person name="Zhu Y."/>
            <person name="Wang L."/>
            <person name="Dong Z."/>
            <person name="Huang Y."/>
            <person name="Huang L."/>
            <person name="Du W."/>
        </authorList>
    </citation>
    <scope>NUCLEOTIDE SEQUENCE [LARGE SCALE GENOMIC DNA]</scope>
    <source>
        <strain evidence="1 2">Z-D1-2</strain>
    </source>
</reference>
<gene>
    <name evidence="1" type="ORF">C9994_14390</name>
</gene>
<protein>
    <submittedName>
        <fullName evidence="1">Uncharacterized protein</fullName>
    </submittedName>
</protein>